<dbReference type="AlphaFoldDB" id="A0A1L0D3B2"/>
<evidence type="ECO:0000256" key="1">
    <source>
        <dbReference type="SAM" id="Phobius"/>
    </source>
</evidence>
<keyword evidence="1" id="KW-0812">Transmembrane</keyword>
<dbReference type="Proteomes" id="UP000182334">
    <property type="component" value="Chromosome II"/>
</dbReference>
<evidence type="ECO:0000313" key="3">
    <source>
        <dbReference type="Proteomes" id="UP000182334"/>
    </source>
</evidence>
<name>A0A1L0D3B2_9ASCO</name>
<feature type="transmembrane region" description="Helical" evidence="1">
    <location>
        <begin position="33"/>
        <end position="54"/>
    </location>
</feature>
<gene>
    <name evidence="2" type="ORF">SAMEA4029010_CIC11G00000000639</name>
</gene>
<organism evidence="2 3">
    <name type="scientific">Sungouiella intermedia</name>
    <dbReference type="NCBI Taxonomy" id="45354"/>
    <lineage>
        <taxon>Eukaryota</taxon>
        <taxon>Fungi</taxon>
        <taxon>Dikarya</taxon>
        <taxon>Ascomycota</taxon>
        <taxon>Saccharomycotina</taxon>
        <taxon>Pichiomycetes</taxon>
        <taxon>Metschnikowiaceae</taxon>
        <taxon>Sungouiella</taxon>
    </lineage>
</organism>
<accession>A0A1L0D3B2</accession>
<reference evidence="2 3" key="1">
    <citation type="submission" date="2016-10" db="EMBL/GenBank/DDBJ databases">
        <authorList>
            <person name="de Groot N.N."/>
        </authorList>
    </citation>
    <scope>NUCLEOTIDE SEQUENCE [LARGE SCALE GENOMIC DNA]</scope>
    <source>
        <strain evidence="2 3">CBS 141442</strain>
    </source>
</reference>
<sequence>MLPPASSDHNLMNEHAYYERGVDEEQMQFQNPLTVAAVAVVAGFTLYKLTSLVMKAWRKDRKGPILPEHAI</sequence>
<keyword evidence="1" id="KW-1133">Transmembrane helix</keyword>
<dbReference type="EMBL" id="LT635757">
    <property type="protein sequence ID" value="SGZ50956.1"/>
    <property type="molecule type" value="Genomic_DNA"/>
</dbReference>
<protein>
    <submittedName>
        <fullName evidence="2">CIC11C00000000639</fullName>
    </submittedName>
</protein>
<keyword evidence="1" id="KW-0472">Membrane</keyword>
<proteinExistence type="predicted"/>
<keyword evidence="3" id="KW-1185">Reference proteome</keyword>
<evidence type="ECO:0000313" key="2">
    <source>
        <dbReference type="EMBL" id="SGZ50956.1"/>
    </source>
</evidence>